<comment type="similarity">
    <text evidence="2">Belongs to the TonB family.</text>
</comment>
<feature type="compositionally biased region" description="Basic and acidic residues" evidence="10">
    <location>
        <begin position="152"/>
        <end position="179"/>
    </location>
</feature>
<proteinExistence type="inferred from homology"/>
<keyword evidence="4" id="KW-1003">Cell membrane</keyword>
<keyword evidence="8" id="KW-1133">Transmembrane helix</keyword>
<evidence type="ECO:0000256" key="6">
    <source>
        <dbReference type="ARBA" id="ARBA00022692"/>
    </source>
</evidence>
<dbReference type="GO" id="GO:0031992">
    <property type="term" value="F:energy transducer activity"/>
    <property type="evidence" value="ECO:0007669"/>
    <property type="project" value="TreeGrafter"/>
</dbReference>
<keyword evidence="6" id="KW-0812">Transmembrane</keyword>
<evidence type="ECO:0000256" key="9">
    <source>
        <dbReference type="ARBA" id="ARBA00023136"/>
    </source>
</evidence>
<dbReference type="RefSeq" id="WP_237358754.1">
    <property type="nucleotide sequence ID" value="NZ_JACIDU010000001.1"/>
</dbReference>
<reference evidence="12 13" key="1">
    <citation type="submission" date="2020-08" db="EMBL/GenBank/DDBJ databases">
        <title>Genomic Encyclopedia of Type Strains, Phase IV (KMG-IV): sequencing the most valuable type-strain genomes for metagenomic binning, comparative biology and taxonomic classification.</title>
        <authorList>
            <person name="Goeker M."/>
        </authorList>
    </citation>
    <scope>NUCLEOTIDE SEQUENCE [LARGE SCALE GENOMIC DNA]</scope>
    <source>
        <strain evidence="12 13">DSM 26385</strain>
    </source>
</reference>
<dbReference type="Gene3D" id="3.30.1150.10">
    <property type="match status" value="1"/>
</dbReference>
<dbReference type="GO" id="GO:0098797">
    <property type="term" value="C:plasma membrane protein complex"/>
    <property type="evidence" value="ECO:0007669"/>
    <property type="project" value="TreeGrafter"/>
</dbReference>
<dbReference type="InterPro" id="IPR037682">
    <property type="entry name" value="TonB_C"/>
</dbReference>
<keyword evidence="13" id="KW-1185">Reference proteome</keyword>
<evidence type="ECO:0000256" key="8">
    <source>
        <dbReference type="ARBA" id="ARBA00022989"/>
    </source>
</evidence>
<feature type="compositionally biased region" description="Low complexity" evidence="10">
    <location>
        <begin position="125"/>
        <end position="134"/>
    </location>
</feature>
<dbReference type="EMBL" id="JACIDU010000001">
    <property type="protein sequence ID" value="MBB4101855.1"/>
    <property type="molecule type" value="Genomic_DNA"/>
</dbReference>
<comment type="subcellular location">
    <subcellularLocation>
        <location evidence="1">Cell inner membrane</location>
        <topology evidence="1">Single-pass membrane protein</topology>
        <orientation evidence="1">Periplasmic side</orientation>
    </subcellularLocation>
</comment>
<evidence type="ECO:0000256" key="1">
    <source>
        <dbReference type="ARBA" id="ARBA00004383"/>
    </source>
</evidence>
<accession>A0A7W6K0G8</accession>
<keyword evidence="9" id="KW-0472">Membrane</keyword>
<dbReference type="SUPFAM" id="SSF74653">
    <property type="entry name" value="TolA/TonB C-terminal domain"/>
    <property type="match status" value="1"/>
</dbReference>
<feature type="compositionally biased region" description="Low complexity" evidence="10">
    <location>
        <begin position="180"/>
        <end position="197"/>
    </location>
</feature>
<comment type="caution">
    <text evidence="12">The sequence shown here is derived from an EMBL/GenBank/DDBJ whole genome shotgun (WGS) entry which is preliminary data.</text>
</comment>
<evidence type="ECO:0000256" key="7">
    <source>
        <dbReference type="ARBA" id="ARBA00022927"/>
    </source>
</evidence>
<dbReference type="Pfam" id="PF03544">
    <property type="entry name" value="TonB_C"/>
    <property type="match status" value="1"/>
</dbReference>
<dbReference type="Proteomes" id="UP000584824">
    <property type="component" value="Unassembled WGS sequence"/>
</dbReference>
<dbReference type="AlphaFoldDB" id="A0A7W6K0G8"/>
<dbReference type="PANTHER" id="PTHR33446">
    <property type="entry name" value="PROTEIN TONB-RELATED"/>
    <property type="match status" value="1"/>
</dbReference>
<dbReference type="GO" id="GO:0055085">
    <property type="term" value="P:transmembrane transport"/>
    <property type="evidence" value="ECO:0007669"/>
    <property type="project" value="InterPro"/>
</dbReference>
<evidence type="ECO:0000256" key="10">
    <source>
        <dbReference type="SAM" id="MobiDB-lite"/>
    </source>
</evidence>
<evidence type="ECO:0000256" key="5">
    <source>
        <dbReference type="ARBA" id="ARBA00022519"/>
    </source>
</evidence>
<keyword evidence="3" id="KW-0813">Transport</keyword>
<feature type="domain" description="TonB C-terminal" evidence="11">
    <location>
        <begin position="221"/>
        <end position="309"/>
    </location>
</feature>
<feature type="compositionally biased region" description="Low complexity" evidence="10">
    <location>
        <begin position="205"/>
        <end position="221"/>
    </location>
</feature>
<dbReference type="GO" id="GO:0015031">
    <property type="term" value="P:protein transport"/>
    <property type="evidence" value="ECO:0007669"/>
    <property type="project" value="UniProtKB-KW"/>
</dbReference>
<evidence type="ECO:0000313" key="12">
    <source>
        <dbReference type="EMBL" id="MBB4101855.1"/>
    </source>
</evidence>
<dbReference type="NCBIfam" id="TIGR01352">
    <property type="entry name" value="tonB_Cterm"/>
    <property type="match status" value="1"/>
</dbReference>
<keyword evidence="7" id="KW-0653">Protein transport</keyword>
<evidence type="ECO:0000256" key="4">
    <source>
        <dbReference type="ARBA" id="ARBA00022475"/>
    </source>
</evidence>
<protein>
    <submittedName>
        <fullName evidence="12">Protein TonB</fullName>
    </submittedName>
</protein>
<feature type="region of interest" description="Disordered" evidence="10">
    <location>
        <begin position="92"/>
        <end position="244"/>
    </location>
</feature>
<dbReference type="InterPro" id="IPR051045">
    <property type="entry name" value="TonB-dependent_transducer"/>
</dbReference>
<name>A0A7W6K0G8_9HYPH</name>
<sequence length="309" mass="33091">MMPLCPHEPRRSTRLCDAALWGSAALIVLFAHVSSAAWLLSQMPVEVASDGPPPAIMIELAAEPEAINTEMTEVSTETEDAQEVAELIPPEPPVEELVSEPLPPEPEPVQETTQTVPEPEPLPEPVVEQPQPTEKLVEKAEIPLPPPPPEPVKPEVKKQPEPPKPKKVVVKQEKPKDVVKPQPAQPSKASVAAAAEVAKSERNASARSSSGSATSSVSPARWQSKVQAHLARRKGQLAKSRDKGTQGTVLVRFSIDTGGNVLSVSLSRSSGYPSLDQDVLAMVRAASPVPAPPPDVNRTLTVPFEFTTR</sequence>
<dbReference type="PROSITE" id="PS52015">
    <property type="entry name" value="TONB_CTD"/>
    <property type="match status" value="1"/>
</dbReference>
<evidence type="ECO:0000259" key="11">
    <source>
        <dbReference type="PROSITE" id="PS52015"/>
    </source>
</evidence>
<evidence type="ECO:0000313" key="13">
    <source>
        <dbReference type="Proteomes" id="UP000584824"/>
    </source>
</evidence>
<gene>
    <name evidence="12" type="ORF">GGQ66_000371</name>
</gene>
<organism evidence="12 13">
    <name type="scientific">Allorhizobium borbori</name>
    <dbReference type="NCBI Taxonomy" id="485907"/>
    <lineage>
        <taxon>Bacteria</taxon>
        <taxon>Pseudomonadati</taxon>
        <taxon>Pseudomonadota</taxon>
        <taxon>Alphaproteobacteria</taxon>
        <taxon>Hyphomicrobiales</taxon>
        <taxon>Rhizobiaceae</taxon>
        <taxon>Rhizobium/Agrobacterium group</taxon>
        <taxon>Allorhizobium</taxon>
    </lineage>
</organism>
<keyword evidence="5" id="KW-0997">Cell inner membrane</keyword>
<evidence type="ECO:0000256" key="2">
    <source>
        <dbReference type="ARBA" id="ARBA00006555"/>
    </source>
</evidence>
<dbReference type="PANTHER" id="PTHR33446:SF2">
    <property type="entry name" value="PROTEIN TONB"/>
    <property type="match status" value="1"/>
</dbReference>
<evidence type="ECO:0000256" key="3">
    <source>
        <dbReference type="ARBA" id="ARBA00022448"/>
    </source>
</evidence>
<dbReference type="InterPro" id="IPR006260">
    <property type="entry name" value="TonB/TolA_C"/>
</dbReference>